<protein>
    <submittedName>
        <fullName evidence="1">Uncharacterized protein</fullName>
    </submittedName>
</protein>
<gene>
    <name evidence="1" type="ORF">BCR24_15735</name>
</gene>
<name>A0A1E5HBS3_9ENTE</name>
<dbReference type="AlphaFoldDB" id="A0A1E5HBS3"/>
<keyword evidence="2" id="KW-1185">Reference proteome</keyword>
<accession>A0A1E5HBS3</accession>
<organism evidence="1 2">
    <name type="scientific">Enterococcus ureilyticus</name>
    <dbReference type="NCBI Taxonomy" id="1131292"/>
    <lineage>
        <taxon>Bacteria</taxon>
        <taxon>Bacillati</taxon>
        <taxon>Bacillota</taxon>
        <taxon>Bacilli</taxon>
        <taxon>Lactobacillales</taxon>
        <taxon>Enterococcaceae</taxon>
        <taxon>Enterococcus</taxon>
    </lineage>
</organism>
<dbReference type="Proteomes" id="UP000094469">
    <property type="component" value="Unassembled WGS sequence"/>
</dbReference>
<proteinExistence type="predicted"/>
<reference evidence="2" key="1">
    <citation type="submission" date="2016-09" db="EMBL/GenBank/DDBJ databases">
        <authorList>
            <person name="Gulvik C.A."/>
        </authorList>
    </citation>
    <scope>NUCLEOTIDE SEQUENCE [LARGE SCALE GENOMIC DNA]</scope>
    <source>
        <strain evidence="2">LMG 26676</strain>
    </source>
</reference>
<dbReference type="OrthoDB" id="9971299at2"/>
<comment type="caution">
    <text evidence="1">The sequence shown here is derived from an EMBL/GenBank/DDBJ whole genome shotgun (WGS) entry which is preliminary data.</text>
</comment>
<evidence type="ECO:0000313" key="2">
    <source>
        <dbReference type="Proteomes" id="UP000094469"/>
    </source>
</evidence>
<sequence length="99" mass="11317">MELTTSQVGMILHGMYMSDYFESEDLEEALQQLIDDTESTIGITVQTELPSVDPVIERLVKERKSLIELAPSKEQDNFIEAQKYIEGFEYAIEILKKDG</sequence>
<dbReference type="EMBL" id="MIKC01000019">
    <property type="protein sequence ID" value="OEG22394.1"/>
    <property type="molecule type" value="Genomic_DNA"/>
</dbReference>
<evidence type="ECO:0000313" key="1">
    <source>
        <dbReference type="EMBL" id="OEG22394.1"/>
    </source>
</evidence>
<dbReference type="RefSeq" id="WP_069640181.1">
    <property type="nucleotide sequence ID" value="NZ_JAFBEZ010000034.1"/>
</dbReference>